<name>A0A2P8E1A2_9ACTN</name>
<protein>
    <submittedName>
        <fullName evidence="6">Succinate-semialdehyde dehydrogenase/glutarate-semialdehyde dehydrogenase</fullName>
    </submittedName>
</protein>
<dbReference type="InterPro" id="IPR016161">
    <property type="entry name" value="Ald_DH/histidinol_DH"/>
</dbReference>
<evidence type="ECO:0000256" key="1">
    <source>
        <dbReference type="ARBA" id="ARBA00009986"/>
    </source>
</evidence>
<dbReference type="SUPFAM" id="SSF53720">
    <property type="entry name" value="ALDH-like"/>
    <property type="match status" value="1"/>
</dbReference>
<dbReference type="InterPro" id="IPR016162">
    <property type="entry name" value="Ald_DH_N"/>
</dbReference>
<dbReference type="GO" id="GO:0004777">
    <property type="term" value="F:succinate-semialdehyde dehydrogenase (NAD+) activity"/>
    <property type="evidence" value="ECO:0007669"/>
    <property type="project" value="TreeGrafter"/>
</dbReference>
<accession>A0A2P8E1A2</accession>
<keyword evidence="2 4" id="KW-0560">Oxidoreductase</keyword>
<dbReference type="Proteomes" id="UP000243528">
    <property type="component" value="Unassembled WGS sequence"/>
</dbReference>
<dbReference type="FunFam" id="3.40.309.10:FF:000009">
    <property type="entry name" value="Aldehyde dehydrogenase A"/>
    <property type="match status" value="1"/>
</dbReference>
<dbReference type="PANTHER" id="PTHR43353:SF5">
    <property type="entry name" value="SUCCINATE-SEMIALDEHYDE DEHYDROGENASE, MITOCHONDRIAL"/>
    <property type="match status" value="1"/>
</dbReference>
<feature type="active site" evidence="3">
    <location>
        <position position="270"/>
    </location>
</feature>
<dbReference type="PANTHER" id="PTHR43353">
    <property type="entry name" value="SUCCINATE-SEMIALDEHYDE DEHYDROGENASE, MITOCHONDRIAL"/>
    <property type="match status" value="1"/>
</dbReference>
<dbReference type="NCBIfam" id="NF006916">
    <property type="entry name" value="PRK09407.1"/>
    <property type="match status" value="1"/>
</dbReference>
<evidence type="ECO:0000256" key="4">
    <source>
        <dbReference type="RuleBase" id="RU003345"/>
    </source>
</evidence>
<feature type="domain" description="Aldehyde dehydrogenase" evidence="5">
    <location>
        <begin position="41"/>
        <end position="497"/>
    </location>
</feature>
<dbReference type="AlphaFoldDB" id="A0A2P8E1A2"/>
<dbReference type="Pfam" id="PF00171">
    <property type="entry name" value="Aldedh"/>
    <property type="match status" value="1"/>
</dbReference>
<keyword evidence="7" id="KW-1185">Reference proteome</keyword>
<dbReference type="InterPro" id="IPR029510">
    <property type="entry name" value="Ald_DH_CS_GLU"/>
</dbReference>
<organism evidence="6 7">
    <name type="scientific">Haloactinopolyspora alba</name>
    <dbReference type="NCBI Taxonomy" id="648780"/>
    <lineage>
        <taxon>Bacteria</taxon>
        <taxon>Bacillati</taxon>
        <taxon>Actinomycetota</taxon>
        <taxon>Actinomycetes</taxon>
        <taxon>Jiangellales</taxon>
        <taxon>Jiangellaceae</taxon>
        <taxon>Haloactinopolyspora</taxon>
    </lineage>
</organism>
<evidence type="ECO:0000313" key="6">
    <source>
        <dbReference type="EMBL" id="PSL03248.1"/>
    </source>
</evidence>
<sequence length="533" mass="56567">MSAPHRTLCTMSITAVSVDDVVDRQTLDRLTDRVVATPRAERADAVAPFTGRAFTDFPLSTPEDVRTAAAAARDAAAGWAARPVAERARIVGRVHDLALDRRSELADLVQAEAGKARRDAFEEIADVALAARYCAARGPQVMRDRRRLGLIPGLTRAVEMRRPKGVVGVISPWNYPLTLAISDCLPAFVAGNAVVHKPDSRGVLTALAARSLAVEAGLPEALWQIVTGDGPTIGGAVVEHADHVSFTGSTAAGRTIASRLGERLVGASLELGGKNPMLVLEDADVDRAAESAVRACFSNAGQLCVSVERVYVAAAVRDSFLDRFVSRVQALRLGPAFDYSCDVGSLASQEQLDRVTAHVDDAVARGARVLTGGVARPELGPWFYEPTVLDGVRQGMPVATDETFGPVVAVHGVGSDQEAVDAANDSAYGLNASVWTRDLRRGLRVARQLRSGMVNVNEGYAAAWGSHDLPIGGLGASGLGRRHGRDGIERYTDTQAVAVQRAHGITPLPGMDHGGFAEFMTRSLRAMRKAGRP</sequence>
<proteinExistence type="inferred from homology"/>
<evidence type="ECO:0000259" key="5">
    <source>
        <dbReference type="Pfam" id="PF00171"/>
    </source>
</evidence>
<comment type="caution">
    <text evidence="6">The sequence shown here is derived from an EMBL/GenBank/DDBJ whole genome shotgun (WGS) entry which is preliminary data.</text>
</comment>
<reference evidence="6 7" key="1">
    <citation type="submission" date="2018-03" db="EMBL/GenBank/DDBJ databases">
        <title>Genomic Encyclopedia of Archaeal and Bacterial Type Strains, Phase II (KMG-II): from individual species to whole genera.</title>
        <authorList>
            <person name="Goeker M."/>
        </authorList>
    </citation>
    <scope>NUCLEOTIDE SEQUENCE [LARGE SCALE GENOMIC DNA]</scope>
    <source>
        <strain evidence="6 7">DSM 45211</strain>
    </source>
</reference>
<dbReference type="InterPro" id="IPR015590">
    <property type="entry name" value="Aldehyde_DH_dom"/>
</dbReference>
<dbReference type="Gene3D" id="3.40.605.10">
    <property type="entry name" value="Aldehyde Dehydrogenase, Chain A, domain 1"/>
    <property type="match status" value="1"/>
</dbReference>
<dbReference type="PROSITE" id="PS00687">
    <property type="entry name" value="ALDEHYDE_DEHYDR_GLU"/>
    <property type="match status" value="1"/>
</dbReference>
<evidence type="ECO:0000313" key="7">
    <source>
        <dbReference type="Proteomes" id="UP000243528"/>
    </source>
</evidence>
<dbReference type="Gene3D" id="3.40.309.10">
    <property type="entry name" value="Aldehyde Dehydrogenase, Chain A, domain 2"/>
    <property type="match status" value="1"/>
</dbReference>
<comment type="similarity">
    <text evidence="1 4">Belongs to the aldehyde dehydrogenase family.</text>
</comment>
<evidence type="ECO:0000256" key="2">
    <source>
        <dbReference type="ARBA" id="ARBA00023002"/>
    </source>
</evidence>
<gene>
    <name evidence="6" type="ORF">CLV30_108160</name>
</gene>
<dbReference type="GO" id="GO:0009450">
    <property type="term" value="P:gamma-aminobutyric acid catabolic process"/>
    <property type="evidence" value="ECO:0007669"/>
    <property type="project" value="TreeGrafter"/>
</dbReference>
<dbReference type="InterPro" id="IPR050740">
    <property type="entry name" value="Aldehyde_DH_Superfamily"/>
</dbReference>
<dbReference type="InterPro" id="IPR016163">
    <property type="entry name" value="Ald_DH_C"/>
</dbReference>
<evidence type="ECO:0000256" key="3">
    <source>
        <dbReference type="PROSITE-ProRule" id="PRU10007"/>
    </source>
</evidence>
<dbReference type="EMBL" id="PYGE01000008">
    <property type="protein sequence ID" value="PSL03248.1"/>
    <property type="molecule type" value="Genomic_DNA"/>
</dbReference>